<dbReference type="PANTHER" id="PTHR32044:SF80">
    <property type="entry name" value="XYLOGLUCAN GLYCOSYLTRANSFERASE 2-RELATED"/>
    <property type="match status" value="1"/>
</dbReference>
<keyword evidence="3 10" id="KW-0808">Transferase</keyword>
<feature type="transmembrane region" description="Helical" evidence="9">
    <location>
        <begin position="343"/>
        <end position="364"/>
    </location>
</feature>
<keyword evidence="6" id="KW-0333">Golgi apparatus</keyword>
<evidence type="ECO:0000313" key="10">
    <source>
        <dbReference type="EMBL" id="SFA96662.1"/>
    </source>
</evidence>
<evidence type="ECO:0000256" key="6">
    <source>
        <dbReference type="ARBA" id="ARBA00023034"/>
    </source>
</evidence>
<keyword evidence="7 9" id="KW-0472">Membrane</keyword>
<keyword evidence="2" id="KW-0328">Glycosyltransferase</keyword>
<dbReference type="Pfam" id="PF13641">
    <property type="entry name" value="Glyco_tranf_2_3"/>
    <property type="match status" value="1"/>
</dbReference>
<reference evidence="10 11" key="1">
    <citation type="submission" date="2016-10" db="EMBL/GenBank/DDBJ databases">
        <authorList>
            <person name="de Groot N.N."/>
        </authorList>
    </citation>
    <scope>NUCLEOTIDE SEQUENCE [LARGE SCALE GENOMIC DNA]</scope>
    <source>
        <strain evidence="10 11">DSM 23399</strain>
    </source>
</reference>
<evidence type="ECO:0000256" key="3">
    <source>
        <dbReference type="ARBA" id="ARBA00022679"/>
    </source>
</evidence>
<keyword evidence="8" id="KW-0961">Cell wall biogenesis/degradation</keyword>
<dbReference type="GO" id="GO:0016757">
    <property type="term" value="F:glycosyltransferase activity"/>
    <property type="evidence" value="ECO:0007669"/>
    <property type="project" value="UniProtKB-KW"/>
</dbReference>
<feature type="transmembrane region" description="Helical" evidence="9">
    <location>
        <begin position="308"/>
        <end position="331"/>
    </location>
</feature>
<feature type="transmembrane region" description="Helical" evidence="9">
    <location>
        <begin position="6"/>
        <end position="30"/>
    </location>
</feature>
<dbReference type="STRING" id="237018.SAMN04489723_10314"/>
<comment type="subcellular location">
    <subcellularLocation>
        <location evidence="1">Golgi apparatus membrane</location>
        <topology evidence="1">Multi-pass membrane protein</topology>
    </subcellularLocation>
</comment>
<dbReference type="Gene3D" id="3.90.550.10">
    <property type="entry name" value="Spore Coat Polysaccharide Biosynthesis Protein SpsA, Chain A"/>
    <property type="match status" value="1"/>
</dbReference>
<name>A0A1I0X6I6_9BACT</name>
<dbReference type="EMBL" id="FOKK01000003">
    <property type="protein sequence ID" value="SFA96662.1"/>
    <property type="molecule type" value="Genomic_DNA"/>
</dbReference>
<dbReference type="PANTHER" id="PTHR32044">
    <property type="entry name" value="GLUCOMANNAN 4-BETA-MANNOSYLTRANSFERASE 9"/>
    <property type="match status" value="1"/>
</dbReference>
<protein>
    <submittedName>
        <fullName evidence="10">Glycosyltransferase, catalytic subunit of cellulose synthase and poly-beta-1,6-N-acetylglucosamine synthase</fullName>
    </submittedName>
</protein>
<dbReference type="OrthoDB" id="9806824at2"/>
<dbReference type="AlphaFoldDB" id="A0A1I0X6I6"/>
<evidence type="ECO:0000256" key="5">
    <source>
        <dbReference type="ARBA" id="ARBA00022989"/>
    </source>
</evidence>
<dbReference type="SUPFAM" id="SSF53448">
    <property type="entry name" value="Nucleotide-diphospho-sugar transferases"/>
    <property type="match status" value="1"/>
</dbReference>
<organism evidence="10 11">
    <name type="scientific">Algoriphagus aquimarinus</name>
    <dbReference type="NCBI Taxonomy" id="237018"/>
    <lineage>
        <taxon>Bacteria</taxon>
        <taxon>Pseudomonadati</taxon>
        <taxon>Bacteroidota</taxon>
        <taxon>Cytophagia</taxon>
        <taxon>Cytophagales</taxon>
        <taxon>Cyclobacteriaceae</taxon>
        <taxon>Algoriphagus</taxon>
    </lineage>
</organism>
<feature type="transmembrane region" description="Helical" evidence="9">
    <location>
        <begin position="438"/>
        <end position="458"/>
    </location>
</feature>
<accession>A0A1I0X6I6</accession>
<evidence type="ECO:0000256" key="7">
    <source>
        <dbReference type="ARBA" id="ARBA00023136"/>
    </source>
</evidence>
<sequence>MILLYILIGIYALGMLFIFLYSLAQGHLLLSFLRSKKYLGKVAHPVPENWPKVTIQLPVFNELYVVDRLIAAVAKINYPADLLEIQVLDDSTDQTAELIQKKIQEFPDINFKYIHRTDRTGFKAGALKEGLARVSGEFIAIFDADFVPDPEFLLKTIPYFSSEKVGMVQTRWTHLNKNYSLLTRLQAFALDAHFLIEQIGRNSQHAFINFNGTGGIWRKSCIIDAGDWQDDTLTEDLDLSYRAQRKGWEFVYRPEIESPAELPPIMSAVKSQQFRWTKGGAECAGKHAKAVLGEDLPFGIKIHAMAHLFNSSLFIAILLVSLSSIGVWWAGVQGLISDSLFKVAGLFMIGFVIIAGVYLVAYFYEKRSFWRSLFQAIYMLPLFLSVSMGLALHNAQAVWEGLSGKKSPFIRTPKFNLEGGTGLESNNYIKYKIPATTWMEGILMLVFSGMVGLHIYWGTFEMLPFHLMLAVGYGLVFFSSFKAYSLGK</sequence>
<evidence type="ECO:0000256" key="9">
    <source>
        <dbReference type="SAM" id="Phobius"/>
    </source>
</evidence>
<dbReference type="CDD" id="cd06437">
    <property type="entry name" value="CESA_CaSu_A2"/>
    <property type="match status" value="1"/>
</dbReference>
<dbReference type="InterPro" id="IPR029044">
    <property type="entry name" value="Nucleotide-diphossugar_trans"/>
</dbReference>
<evidence type="ECO:0000256" key="2">
    <source>
        <dbReference type="ARBA" id="ARBA00022676"/>
    </source>
</evidence>
<keyword evidence="4 9" id="KW-0812">Transmembrane</keyword>
<feature type="transmembrane region" description="Helical" evidence="9">
    <location>
        <begin position="465"/>
        <end position="484"/>
    </location>
</feature>
<dbReference type="Proteomes" id="UP000198790">
    <property type="component" value="Unassembled WGS sequence"/>
</dbReference>
<dbReference type="FunFam" id="3.90.550.10:FF:000057">
    <property type="entry name" value="Glycosyltransferase-like protein, family 2"/>
    <property type="match status" value="1"/>
</dbReference>
<feature type="transmembrane region" description="Helical" evidence="9">
    <location>
        <begin position="376"/>
        <end position="399"/>
    </location>
</feature>
<proteinExistence type="predicted"/>
<evidence type="ECO:0000256" key="4">
    <source>
        <dbReference type="ARBA" id="ARBA00022692"/>
    </source>
</evidence>
<dbReference type="RefSeq" id="WP_092894959.1">
    <property type="nucleotide sequence ID" value="NZ_FOKK01000003.1"/>
</dbReference>
<evidence type="ECO:0000256" key="8">
    <source>
        <dbReference type="ARBA" id="ARBA00023316"/>
    </source>
</evidence>
<dbReference type="GO" id="GO:0071555">
    <property type="term" value="P:cell wall organization"/>
    <property type="evidence" value="ECO:0007669"/>
    <property type="project" value="UniProtKB-KW"/>
</dbReference>
<keyword evidence="11" id="KW-1185">Reference proteome</keyword>
<evidence type="ECO:0000256" key="1">
    <source>
        <dbReference type="ARBA" id="ARBA00004653"/>
    </source>
</evidence>
<keyword evidence="5 9" id="KW-1133">Transmembrane helix</keyword>
<gene>
    <name evidence="10" type="ORF">SAMN04489723_10314</name>
</gene>
<evidence type="ECO:0000313" key="11">
    <source>
        <dbReference type="Proteomes" id="UP000198790"/>
    </source>
</evidence>